<protein>
    <recommendedName>
        <fullName evidence="6">Zn(2)-C6 fungal-type domain-containing protein</fullName>
    </recommendedName>
</protein>
<dbReference type="GO" id="GO:0008270">
    <property type="term" value="F:zinc ion binding"/>
    <property type="evidence" value="ECO:0007669"/>
    <property type="project" value="InterPro"/>
</dbReference>
<feature type="region of interest" description="Disordered" evidence="5">
    <location>
        <begin position="495"/>
        <end position="539"/>
    </location>
</feature>
<dbReference type="CDD" id="cd00067">
    <property type="entry name" value="GAL4"/>
    <property type="match status" value="1"/>
</dbReference>
<organism evidence="7 8">
    <name type="scientific">Laccaria amethystina LaAM-08-1</name>
    <dbReference type="NCBI Taxonomy" id="1095629"/>
    <lineage>
        <taxon>Eukaryota</taxon>
        <taxon>Fungi</taxon>
        <taxon>Dikarya</taxon>
        <taxon>Basidiomycota</taxon>
        <taxon>Agaricomycotina</taxon>
        <taxon>Agaricomycetes</taxon>
        <taxon>Agaricomycetidae</taxon>
        <taxon>Agaricales</taxon>
        <taxon>Agaricineae</taxon>
        <taxon>Hydnangiaceae</taxon>
        <taxon>Laccaria</taxon>
    </lineage>
</organism>
<evidence type="ECO:0000256" key="2">
    <source>
        <dbReference type="ARBA" id="ARBA00023125"/>
    </source>
</evidence>
<dbReference type="GO" id="GO:0000981">
    <property type="term" value="F:DNA-binding transcription factor activity, RNA polymerase II-specific"/>
    <property type="evidence" value="ECO:0007669"/>
    <property type="project" value="InterPro"/>
</dbReference>
<evidence type="ECO:0000259" key="6">
    <source>
        <dbReference type="PROSITE" id="PS50048"/>
    </source>
</evidence>
<dbReference type="PROSITE" id="PS50048">
    <property type="entry name" value="ZN2_CY6_FUNGAL_2"/>
    <property type="match status" value="1"/>
</dbReference>
<dbReference type="InterPro" id="IPR036864">
    <property type="entry name" value="Zn2-C6_fun-type_DNA-bd_sf"/>
</dbReference>
<feature type="region of interest" description="Disordered" evidence="5">
    <location>
        <begin position="372"/>
        <end position="455"/>
    </location>
</feature>
<dbReference type="STRING" id="1095629.A0A0C9YIN2"/>
<keyword evidence="4" id="KW-0539">Nucleus</keyword>
<evidence type="ECO:0000256" key="4">
    <source>
        <dbReference type="ARBA" id="ARBA00023242"/>
    </source>
</evidence>
<feature type="compositionally biased region" description="Polar residues" evidence="5">
    <location>
        <begin position="372"/>
        <end position="388"/>
    </location>
</feature>
<feature type="region of interest" description="Disordered" evidence="5">
    <location>
        <begin position="261"/>
        <end position="296"/>
    </location>
</feature>
<dbReference type="EMBL" id="KN838544">
    <property type="protein sequence ID" value="KIK07918.1"/>
    <property type="molecule type" value="Genomic_DNA"/>
</dbReference>
<gene>
    <name evidence="7" type="ORF">K443DRAFT_672806</name>
</gene>
<evidence type="ECO:0000256" key="1">
    <source>
        <dbReference type="ARBA" id="ARBA00023015"/>
    </source>
</evidence>
<feature type="region of interest" description="Disordered" evidence="5">
    <location>
        <begin position="554"/>
        <end position="608"/>
    </location>
</feature>
<dbReference type="SUPFAM" id="SSF57701">
    <property type="entry name" value="Zn2/Cys6 DNA-binding domain"/>
    <property type="match status" value="1"/>
</dbReference>
<accession>A0A0C9YIN2</accession>
<keyword evidence="1" id="KW-0805">Transcription regulation</keyword>
<dbReference type="PANTHER" id="PTHR31069">
    <property type="entry name" value="OLEATE-ACTIVATED TRANSCRIPTION FACTOR 1-RELATED"/>
    <property type="match status" value="1"/>
</dbReference>
<dbReference type="PANTHER" id="PTHR31069:SF32">
    <property type="entry name" value="ARGININE METABOLISM REGULATION PROTEIN II"/>
    <property type="match status" value="1"/>
</dbReference>
<dbReference type="HOGENOM" id="CLU_527908_0_0_1"/>
<dbReference type="SMART" id="SM00066">
    <property type="entry name" value="GAL4"/>
    <property type="match status" value="1"/>
</dbReference>
<evidence type="ECO:0000313" key="7">
    <source>
        <dbReference type="EMBL" id="KIK07918.1"/>
    </source>
</evidence>
<name>A0A0C9YIN2_9AGAR</name>
<dbReference type="PROSITE" id="PS00463">
    <property type="entry name" value="ZN2_CY6_FUNGAL_1"/>
    <property type="match status" value="1"/>
</dbReference>
<evidence type="ECO:0000256" key="5">
    <source>
        <dbReference type="SAM" id="MobiDB-lite"/>
    </source>
</evidence>
<dbReference type="Gene3D" id="4.10.240.10">
    <property type="entry name" value="Zn(2)-C6 fungal-type DNA-binding domain"/>
    <property type="match status" value="1"/>
</dbReference>
<evidence type="ECO:0000256" key="3">
    <source>
        <dbReference type="ARBA" id="ARBA00023163"/>
    </source>
</evidence>
<dbReference type="InterPro" id="IPR001138">
    <property type="entry name" value="Zn2Cys6_DnaBD"/>
</dbReference>
<reference evidence="7 8" key="1">
    <citation type="submission" date="2014-04" db="EMBL/GenBank/DDBJ databases">
        <authorList>
            <consortium name="DOE Joint Genome Institute"/>
            <person name="Kuo A."/>
            <person name="Kohler A."/>
            <person name="Nagy L.G."/>
            <person name="Floudas D."/>
            <person name="Copeland A."/>
            <person name="Barry K.W."/>
            <person name="Cichocki N."/>
            <person name="Veneault-Fourrey C."/>
            <person name="LaButti K."/>
            <person name="Lindquist E.A."/>
            <person name="Lipzen A."/>
            <person name="Lundell T."/>
            <person name="Morin E."/>
            <person name="Murat C."/>
            <person name="Sun H."/>
            <person name="Tunlid A."/>
            <person name="Henrissat B."/>
            <person name="Grigoriev I.V."/>
            <person name="Hibbett D.S."/>
            <person name="Martin F."/>
            <person name="Nordberg H.P."/>
            <person name="Cantor M.N."/>
            <person name="Hua S.X."/>
        </authorList>
    </citation>
    <scope>NUCLEOTIDE SEQUENCE [LARGE SCALE GENOMIC DNA]</scope>
    <source>
        <strain evidence="7 8">LaAM-08-1</strain>
    </source>
</reference>
<proteinExistence type="predicted"/>
<dbReference type="Pfam" id="PF00172">
    <property type="entry name" value="Zn_clus"/>
    <property type="match status" value="1"/>
</dbReference>
<feature type="compositionally biased region" description="Basic residues" evidence="5">
    <location>
        <begin position="495"/>
        <end position="509"/>
    </location>
</feature>
<dbReference type="Proteomes" id="UP000054477">
    <property type="component" value="Unassembled WGS sequence"/>
</dbReference>
<dbReference type="InterPro" id="IPR050675">
    <property type="entry name" value="OAF3"/>
</dbReference>
<sequence>MGPCCNRCDGSKRLEGLNSVVAFFLRHVDHLVVLNFLFHLELYFIASASGWALRSTTLAQLACFISFHDKPCPLPFFWPLSHSQRGQARCVKMERRENDPRQSSLPSSLIPHLFTAPQQPRDSSTRTTLAPSINPSVAAEEASFDSEQTYMHVVSPSFPMTPLVPHSAFESRPGSRTYFAYESEHHDRQLAPSSVNLAELSDQTLHRLEPSIPHVPGQRFASPIYSDPVFHASRPTMPSRTPSYTFPPPATRENVLQRTSWREGEAGPSSLLPAIQTDQRTSRGLRGSSQPARLGPQAEMFERGRSGFDHAEVSFGDMARRESEREAYLLSSGSLGRSGLYGPSSSHSFQGLLPPLLVPSSEDLFGQQNLYTYPSTPLNITSSGSLSTGMRGRSPGLEPMYPSETRFDPRSAFPSTEYGSDEASQKGKKRRAGRRADSVEMDDGSNPRKSRNPRKTAVACNFCRGRKLRCNGAKPSCYNCTVRKFECEYVPIQRRRGPGKAPRGSRSKKASTSERVSDPSLSTNAADQRPSPPAPADCLPDILVSELRPYTSGMSLDKFSFQPPDSSPPYPSAPGRMRAMGLHAQTDRSRETSSEDGSDVEEFYRKMG</sequence>
<keyword evidence="8" id="KW-1185">Reference proteome</keyword>
<keyword evidence="2" id="KW-0238">DNA-binding</keyword>
<feature type="domain" description="Zn(2)-C6 fungal-type" evidence="6">
    <location>
        <begin position="459"/>
        <end position="489"/>
    </location>
</feature>
<dbReference type="AlphaFoldDB" id="A0A0C9YIN2"/>
<dbReference type="GO" id="GO:0003677">
    <property type="term" value="F:DNA binding"/>
    <property type="evidence" value="ECO:0007669"/>
    <property type="project" value="UniProtKB-KW"/>
</dbReference>
<dbReference type="OrthoDB" id="39175at2759"/>
<reference evidence="8" key="2">
    <citation type="submission" date="2015-01" db="EMBL/GenBank/DDBJ databases">
        <title>Evolutionary Origins and Diversification of the Mycorrhizal Mutualists.</title>
        <authorList>
            <consortium name="DOE Joint Genome Institute"/>
            <consortium name="Mycorrhizal Genomics Consortium"/>
            <person name="Kohler A."/>
            <person name="Kuo A."/>
            <person name="Nagy L.G."/>
            <person name="Floudas D."/>
            <person name="Copeland A."/>
            <person name="Barry K.W."/>
            <person name="Cichocki N."/>
            <person name="Veneault-Fourrey C."/>
            <person name="LaButti K."/>
            <person name="Lindquist E.A."/>
            <person name="Lipzen A."/>
            <person name="Lundell T."/>
            <person name="Morin E."/>
            <person name="Murat C."/>
            <person name="Riley R."/>
            <person name="Ohm R."/>
            <person name="Sun H."/>
            <person name="Tunlid A."/>
            <person name="Henrissat B."/>
            <person name="Grigoriev I.V."/>
            <person name="Hibbett D.S."/>
            <person name="Martin F."/>
        </authorList>
    </citation>
    <scope>NUCLEOTIDE SEQUENCE [LARGE SCALE GENOMIC DNA]</scope>
    <source>
        <strain evidence="8">LaAM-08-1</strain>
    </source>
</reference>
<evidence type="ECO:0000313" key="8">
    <source>
        <dbReference type="Proteomes" id="UP000054477"/>
    </source>
</evidence>
<keyword evidence="3" id="KW-0804">Transcription</keyword>